<dbReference type="GO" id="GO:0032259">
    <property type="term" value="P:methylation"/>
    <property type="evidence" value="ECO:0007669"/>
    <property type="project" value="UniProtKB-KW"/>
</dbReference>
<sequence length="227" mass="26005">MDGSVDFYTRINALVDEDSRVLDFGAGRGWWAVEPIAPFQRRLRMLRGRVKEVVGTDVDPAVTTNPSLDEAHVVELGAPLPFEENTFDLVMADFVLEHINREDAQDVANDVMRVLKPGGWFAARTPFKWSFVGIGARVIPNRRHVQLLKKLQPDRLPEDVFPVRYTMNTRRDIKRYFAGHHVVVYGQICEPQYAGKSRLAWRVAAFIERLLPQRMAASLMIFVQKKD</sequence>
<dbReference type="Gene3D" id="3.40.50.150">
    <property type="entry name" value="Vaccinia Virus protein VP39"/>
    <property type="match status" value="1"/>
</dbReference>
<evidence type="ECO:0000313" key="2">
    <source>
        <dbReference type="EMBL" id="TXL60950.1"/>
    </source>
</evidence>
<dbReference type="InterPro" id="IPR029063">
    <property type="entry name" value="SAM-dependent_MTases_sf"/>
</dbReference>
<dbReference type="GO" id="GO:0008757">
    <property type="term" value="F:S-adenosylmethionine-dependent methyltransferase activity"/>
    <property type="evidence" value="ECO:0007669"/>
    <property type="project" value="InterPro"/>
</dbReference>
<dbReference type="OrthoDB" id="9760689at2"/>
<dbReference type="EMBL" id="VDUX01000004">
    <property type="protein sequence ID" value="TXL60950.1"/>
    <property type="molecule type" value="Genomic_DNA"/>
</dbReference>
<keyword evidence="3" id="KW-1185">Reference proteome</keyword>
<proteinExistence type="predicted"/>
<protein>
    <submittedName>
        <fullName evidence="2">Class I SAM-dependent methyltransferase</fullName>
    </submittedName>
</protein>
<dbReference type="InterPro" id="IPR013216">
    <property type="entry name" value="Methyltransf_11"/>
</dbReference>
<keyword evidence="2" id="KW-0808">Transferase</keyword>
<evidence type="ECO:0000259" key="1">
    <source>
        <dbReference type="Pfam" id="PF08241"/>
    </source>
</evidence>
<dbReference type="Pfam" id="PF08241">
    <property type="entry name" value="Methyltransf_11"/>
    <property type="match status" value="1"/>
</dbReference>
<evidence type="ECO:0000313" key="3">
    <source>
        <dbReference type="Proteomes" id="UP000321571"/>
    </source>
</evidence>
<accession>A0A5C8NIE3</accession>
<dbReference type="PANTHER" id="PTHR43591">
    <property type="entry name" value="METHYLTRANSFERASE"/>
    <property type="match status" value="1"/>
</dbReference>
<dbReference type="SUPFAM" id="SSF53335">
    <property type="entry name" value="S-adenosyl-L-methionine-dependent methyltransferases"/>
    <property type="match status" value="1"/>
</dbReference>
<name>A0A5C8NIE3_9ACTN</name>
<dbReference type="CDD" id="cd02440">
    <property type="entry name" value="AdoMet_MTases"/>
    <property type="match status" value="1"/>
</dbReference>
<dbReference type="Proteomes" id="UP000321571">
    <property type="component" value="Unassembled WGS sequence"/>
</dbReference>
<comment type="caution">
    <text evidence="2">The sequence shown here is derived from an EMBL/GenBank/DDBJ whole genome shotgun (WGS) entry which is preliminary data.</text>
</comment>
<keyword evidence="2" id="KW-0489">Methyltransferase</keyword>
<reference evidence="2 3" key="1">
    <citation type="submission" date="2019-06" db="EMBL/GenBank/DDBJ databases">
        <title>Aeromicrobium sp. nov., isolated from a maize field.</title>
        <authorList>
            <person name="Lin S.-Y."/>
            <person name="Tsai C.-F."/>
            <person name="Young C.-C."/>
        </authorList>
    </citation>
    <scope>NUCLEOTIDE SEQUENCE [LARGE SCALE GENOMIC DNA]</scope>
    <source>
        <strain evidence="2 3">CC-CFT486</strain>
    </source>
</reference>
<organism evidence="2 3">
    <name type="scientific">Aeromicrobium terrae</name>
    <dbReference type="NCBI Taxonomy" id="2498846"/>
    <lineage>
        <taxon>Bacteria</taxon>
        <taxon>Bacillati</taxon>
        <taxon>Actinomycetota</taxon>
        <taxon>Actinomycetes</taxon>
        <taxon>Propionibacteriales</taxon>
        <taxon>Nocardioidaceae</taxon>
        <taxon>Aeromicrobium</taxon>
    </lineage>
</organism>
<feature type="domain" description="Methyltransferase type 11" evidence="1">
    <location>
        <begin position="44"/>
        <end position="122"/>
    </location>
</feature>
<gene>
    <name evidence="2" type="ORF">FHP06_09265</name>
</gene>
<dbReference type="AlphaFoldDB" id="A0A5C8NIE3"/>